<reference evidence="2" key="1">
    <citation type="journal article" date="2010" name="Genome Res.">
        <title>Population genomic sequencing of Coccidioides fungi reveals recent hybridization and transposon control.</title>
        <authorList>
            <person name="Neafsey D.E."/>
            <person name="Barker B.M."/>
            <person name="Sharpton T.J."/>
            <person name="Stajich J.E."/>
            <person name="Park D.J."/>
            <person name="Whiston E."/>
            <person name="Hung C.-Y."/>
            <person name="McMahan C."/>
            <person name="White J."/>
            <person name="Sykes S."/>
            <person name="Heiman D."/>
            <person name="Young S."/>
            <person name="Zeng Q."/>
            <person name="Abouelleil A."/>
            <person name="Aftuck L."/>
            <person name="Bessette D."/>
            <person name="Brown A."/>
            <person name="FitzGerald M."/>
            <person name="Lui A."/>
            <person name="Macdonald J.P."/>
            <person name="Priest M."/>
            <person name="Orbach M.J."/>
            <person name="Galgiani J.N."/>
            <person name="Kirkland T.N."/>
            <person name="Cole G.T."/>
            <person name="Birren B.W."/>
            <person name="Henn M.R."/>
            <person name="Taylor J.W."/>
            <person name="Rounsley S.D."/>
        </authorList>
    </citation>
    <scope>NUCLEOTIDE SEQUENCE [LARGE SCALE GENOMIC DNA]</scope>
    <source>
        <strain evidence="2">RMSCC 2394</strain>
    </source>
</reference>
<dbReference type="EMBL" id="DS028096">
    <property type="protein sequence ID" value="KMP06136.1"/>
    <property type="molecule type" value="Genomic_DNA"/>
</dbReference>
<dbReference type="Proteomes" id="UP000054565">
    <property type="component" value="Unassembled WGS sequence"/>
</dbReference>
<evidence type="ECO:0000313" key="2">
    <source>
        <dbReference type="Proteomes" id="UP000054565"/>
    </source>
</evidence>
<dbReference type="AlphaFoldDB" id="A0A0J6YBL8"/>
<organism evidence="1 2">
    <name type="scientific">Coccidioides immitis RMSCC 2394</name>
    <dbReference type="NCBI Taxonomy" id="404692"/>
    <lineage>
        <taxon>Eukaryota</taxon>
        <taxon>Fungi</taxon>
        <taxon>Dikarya</taxon>
        <taxon>Ascomycota</taxon>
        <taxon>Pezizomycotina</taxon>
        <taxon>Eurotiomycetes</taxon>
        <taxon>Eurotiomycetidae</taxon>
        <taxon>Onygenales</taxon>
        <taxon>Onygenaceae</taxon>
        <taxon>Coccidioides</taxon>
    </lineage>
</organism>
<proteinExistence type="predicted"/>
<evidence type="ECO:0000313" key="1">
    <source>
        <dbReference type="EMBL" id="KMP06136.1"/>
    </source>
</evidence>
<accession>A0A0J6YBL8</accession>
<gene>
    <name evidence="1" type="ORF">CIRG_05817</name>
</gene>
<name>A0A0J6YBL8_COCIT</name>
<protein>
    <submittedName>
        <fullName evidence="1">Uncharacterized protein</fullName>
    </submittedName>
</protein>
<sequence length="84" mass="9658">MISATDTRVSLRRQPRYPQPRVCSRLSLTTLRFKSQRPYLQHIAPCKAFTLKGLSSVGYRTTSLENGREYLMSPQLATPFKPTR</sequence>